<dbReference type="GO" id="GO:0005634">
    <property type="term" value="C:nucleus"/>
    <property type="evidence" value="ECO:0007669"/>
    <property type="project" value="UniProtKB-SubCell"/>
</dbReference>
<dbReference type="InterPro" id="IPR050863">
    <property type="entry name" value="CenT-Element_Derived"/>
</dbReference>
<dbReference type="InterPro" id="IPR009057">
    <property type="entry name" value="Homeodomain-like_sf"/>
</dbReference>
<evidence type="ECO:0000256" key="1">
    <source>
        <dbReference type="ARBA" id="ARBA00004123"/>
    </source>
</evidence>
<dbReference type="PANTHER" id="PTHR19303:SF73">
    <property type="entry name" value="PROTEIN PDC2"/>
    <property type="match status" value="1"/>
</dbReference>
<evidence type="ECO:0000256" key="3">
    <source>
        <dbReference type="SAM" id="MobiDB-lite"/>
    </source>
</evidence>
<dbReference type="GO" id="GO:0003677">
    <property type="term" value="F:DNA binding"/>
    <property type="evidence" value="ECO:0007669"/>
    <property type="project" value="UniProtKB-KW"/>
</dbReference>
<proteinExistence type="predicted"/>
<accession>A0A3L8D3Z5</accession>
<evidence type="ECO:0000259" key="4">
    <source>
        <dbReference type="SMART" id="SM00674"/>
    </source>
</evidence>
<feature type="compositionally biased region" description="Acidic residues" evidence="3">
    <location>
        <begin position="63"/>
        <end position="81"/>
    </location>
</feature>
<sequence>MEELENIITSESHHFDYCEVMMEEQLNKQLVEQDLILESIDTLDVDFDTSIDPYVPEPVDFAGSDDEFGENEEDDDVDDIDNDPDYIPAPEPKKPRVFKENVPQWKWEKAYRYWTRQDDYNQPIIISREYVKTLGKQKRTEINVKSQFPNIVGDGLKRLRKWAEKIEDSGYGSARNVNMRVYELFCEKRDKHGIVNDLQIRKWGIQAKNEINPNMKFKASRSWLLNFKRKYNIVSRSITHKVDKTFWKKRLELEAKAVQFVDLVKKTISEKNYEPHEVINIDQSRFDKELHSYRSLAFKGAKQVFVTMGSKNATTHSYMVMGDIDASGTVMDFLYLKSQEANGKFPEIIKPIIPDNIKAYAGTSAMMTNADSKIYLDLLFQYLISKGIKKCLLLADSWSSNKNTKLFEEVLAKYEGRLKVERLLIPEGTTGIIQPLDVYYFRPYKQFVHHISDSLEIRLMLSEAAKLKRFARCNLLLYSLKHEAADRIRFFSDEKIFTVDAKVNRRNDRWLAHNPKDVHVVGKTKFLANIHVLSVVLSFRKARIQFGIRKRSILFPTEYSHLAPIGGSHLLLRMILDDVKDDFDLQFTQEKDQLRPIATSVKNTRNPSVAASITAAQVAAGLVAVSPVAAARVASPSLAAAGRVAPDSFAAAGLIARGPLAARVATDPLPANSAEIRHGRGKLIGNSMIISLTEGFLVTLDPALYLNPLCQPIVMSSARVPLGNILAQRVPQVA</sequence>
<dbReference type="OrthoDB" id="7540217at2759"/>
<dbReference type="SMART" id="SM00674">
    <property type="entry name" value="CENPB"/>
    <property type="match status" value="1"/>
</dbReference>
<dbReference type="AlphaFoldDB" id="A0A3L8D3Z5"/>
<keyword evidence="2" id="KW-0238">DNA-binding</keyword>
<gene>
    <name evidence="5" type="ORF">DMN91_012738</name>
</gene>
<evidence type="ECO:0000256" key="2">
    <source>
        <dbReference type="ARBA" id="ARBA00023125"/>
    </source>
</evidence>
<dbReference type="SUPFAM" id="SSF46689">
    <property type="entry name" value="Homeodomain-like"/>
    <property type="match status" value="1"/>
</dbReference>
<dbReference type="Proteomes" id="UP000279307">
    <property type="component" value="Chromosome 14"/>
</dbReference>
<comment type="subcellular location">
    <subcellularLocation>
        <location evidence="1">Nucleus</location>
    </subcellularLocation>
</comment>
<dbReference type="InterPro" id="IPR006600">
    <property type="entry name" value="HTH_CenpB_DNA-bd_dom"/>
</dbReference>
<comment type="caution">
    <text evidence="5">The sequence shown here is derived from an EMBL/GenBank/DDBJ whole genome shotgun (WGS) entry which is preliminary data.</text>
</comment>
<feature type="domain" description="HTH CENPB-type" evidence="4">
    <location>
        <begin position="171"/>
        <end position="237"/>
    </location>
</feature>
<organism evidence="5">
    <name type="scientific">Ooceraea biroi</name>
    <name type="common">Clonal raider ant</name>
    <name type="synonym">Cerapachys biroi</name>
    <dbReference type="NCBI Taxonomy" id="2015173"/>
    <lineage>
        <taxon>Eukaryota</taxon>
        <taxon>Metazoa</taxon>
        <taxon>Ecdysozoa</taxon>
        <taxon>Arthropoda</taxon>
        <taxon>Hexapoda</taxon>
        <taxon>Insecta</taxon>
        <taxon>Pterygota</taxon>
        <taxon>Neoptera</taxon>
        <taxon>Endopterygota</taxon>
        <taxon>Hymenoptera</taxon>
        <taxon>Apocrita</taxon>
        <taxon>Aculeata</taxon>
        <taxon>Formicoidea</taxon>
        <taxon>Formicidae</taxon>
        <taxon>Dorylinae</taxon>
        <taxon>Ooceraea</taxon>
    </lineage>
</organism>
<reference evidence="5" key="1">
    <citation type="journal article" date="2018" name="Genome Res.">
        <title>The genomic architecture and molecular evolution of ant odorant receptors.</title>
        <authorList>
            <person name="McKenzie S.K."/>
            <person name="Kronauer D.J.C."/>
        </authorList>
    </citation>
    <scope>NUCLEOTIDE SEQUENCE [LARGE SCALE GENOMIC DNA]</scope>
    <source>
        <strain evidence="5">Clonal line C1</strain>
    </source>
</reference>
<reference evidence="5" key="2">
    <citation type="submission" date="2018-07" db="EMBL/GenBank/DDBJ databases">
        <authorList>
            <person name="Mckenzie S.K."/>
            <person name="Kronauer D.J.C."/>
        </authorList>
    </citation>
    <scope>NUCLEOTIDE SEQUENCE</scope>
    <source>
        <strain evidence="5">Clonal line C1</strain>
    </source>
</reference>
<name>A0A3L8D3Z5_OOCBI</name>
<dbReference type="PANTHER" id="PTHR19303">
    <property type="entry name" value="TRANSPOSON"/>
    <property type="match status" value="1"/>
</dbReference>
<protein>
    <recommendedName>
        <fullName evidence="4">HTH CENPB-type domain-containing protein</fullName>
    </recommendedName>
</protein>
<evidence type="ECO:0000313" key="5">
    <source>
        <dbReference type="EMBL" id="RLU14851.1"/>
    </source>
</evidence>
<feature type="region of interest" description="Disordered" evidence="3">
    <location>
        <begin position="61"/>
        <end position="81"/>
    </location>
</feature>
<dbReference type="EMBL" id="QOIP01000014">
    <property type="protein sequence ID" value="RLU14851.1"/>
    <property type="molecule type" value="Genomic_DNA"/>
</dbReference>